<evidence type="ECO:0000313" key="2">
    <source>
        <dbReference type="EMBL" id="MDX8128493.1"/>
    </source>
</evidence>
<keyword evidence="1" id="KW-1133">Transmembrane helix</keyword>
<name>A0ABU4UGH9_9GAMM</name>
<feature type="transmembrane region" description="Helical" evidence="1">
    <location>
        <begin position="13"/>
        <end position="32"/>
    </location>
</feature>
<proteinExistence type="predicted"/>
<sequence length="163" mass="19283">MTCSADQKSYYDWALVLVPIFISGAVALIGFFQYRINNHKFRLDLYNRRFSVYEKALVYFQSYYSSDTNAEFIDACARDFIRVYRESIFLFGADSAVYRELTALKDTLGFLVQFDRKFKTEPRDQDEYKEWSKRKQSKPDLHTIMAALENALLPWLDFKKIGK</sequence>
<keyword evidence="1" id="KW-0472">Membrane</keyword>
<evidence type="ECO:0000313" key="3">
    <source>
        <dbReference type="Proteomes" id="UP001284537"/>
    </source>
</evidence>
<keyword evidence="1" id="KW-0812">Transmembrane</keyword>
<gene>
    <name evidence="2" type="ORF">QLH52_14465</name>
</gene>
<evidence type="ECO:0008006" key="4">
    <source>
        <dbReference type="Google" id="ProtNLM"/>
    </source>
</evidence>
<organism evidence="2 3">
    <name type="scientific">Methylomonas defluvii</name>
    <dbReference type="NCBI Taxonomy" id="3045149"/>
    <lineage>
        <taxon>Bacteria</taxon>
        <taxon>Pseudomonadati</taxon>
        <taxon>Pseudomonadota</taxon>
        <taxon>Gammaproteobacteria</taxon>
        <taxon>Methylococcales</taxon>
        <taxon>Methylococcaceae</taxon>
        <taxon>Methylomonas</taxon>
    </lineage>
</organism>
<protein>
    <recommendedName>
        <fullName evidence="4">DUF4760 domain-containing protein</fullName>
    </recommendedName>
</protein>
<dbReference type="EMBL" id="JAXARY010000013">
    <property type="protein sequence ID" value="MDX8128493.1"/>
    <property type="molecule type" value="Genomic_DNA"/>
</dbReference>
<accession>A0ABU4UGH9</accession>
<evidence type="ECO:0000256" key="1">
    <source>
        <dbReference type="SAM" id="Phobius"/>
    </source>
</evidence>
<comment type="caution">
    <text evidence="2">The sequence shown here is derived from an EMBL/GenBank/DDBJ whole genome shotgun (WGS) entry which is preliminary data.</text>
</comment>
<dbReference type="Proteomes" id="UP001284537">
    <property type="component" value="Unassembled WGS sequence"/>
</dbReference>
<keyword evidence="3" id="KW-1185">Reference proteome</keyword>
<reference evidence="2 3" key="1">
    <citation type="submission" date="2023-11" db="EMBL/GenBank/DDBJ databases">
        <authorList>
            <person name="Ouyang M.-Y."/>
        </authorList>
    </citation>
    <scope>NUCLEOTIDE SEQUENCE [LARGE SCALE GENOMIC DNA]</scope>
    <source>
        <strain evidence="2 3">OY6</strain>
    </source>
</reference>
<dbReference type="RefSeq" id="WP_319962034.1">
    <property type="nucleotide sequence ID" value="NZ_JAXARY010000013.1"/>
</dbReference>